<reference evidence="2 3" key="1">
    <citation type="submission" date="2017-05" db="EMBL/GenBank/DDBJ databases">
        <title>Vagococcus spp. assemblies.</title>
        <authorList>
            <person name="Gulvik C.A."/>
        </authorList>
    </citation>
    <scope>NUCLEOTIDE SEQUENCE [LARGE SCALE GENOMIC DNA]</scope>
    <source>
        <strain evidence="2 3">SS1994</strain>
    </source>
</reference>
<accession>A0A429ZAC5</accession>
<keyword evidence="1" id="KW-0812">Transmembrane</keyword>
<name>A0A429ZAC5_9ENTE</name>
<sequence>MLGLFCWYDYIIISIYEKTMSFFILFVMFYLRKSKEAILYKKPLDFSSGALCQIVLMDNNRDKKKSQK</sequence>
<keyword evidence="1" id="KW-0472">Membrane</keyword>
<evidence type="ECO:0000313" key="3">
    <source>
        <dbReference type="Proteomes" id="UP000288490"/>
    </source>
</evidence>
<dbReference type="EMBL" id="NGJT01000033">
    <property type="protein sequence ID" value="RST90648.1"/>
    <property type="molecule type" value="Genomic_DNA"/>
</dbReference>
<gene>
    <name evidence="2" type="ORF">CBF36_11370</name>
</gene>
<proteinExistence type="predicted"/>
<protein>
    <submittedName>
        <fullName evidence="2">Uncharacterized protein</fullName>
    </submittedName>
</protein>
<feature type="transmembrane region" description="Helical" evidence="1">
    <location>
        <begin position="12"/>
        <end position="31"/>
    </location>
</feature>
<dbReference type="AlphaFoldDB" id="A0A429ZAC5"/>
<evidence type="ECO:0000313" key="2">
    <source>
        <dbReference type="EMBL" id="RST90648.1"/>
    </source>
</evidence>
<organism evidence="2 3">
    <name type="scientific">Vagococcus bubulae</name>
    <dbReference type="NCBI Taxonomy" id="1977868"/>
    <lineage>
        <taxon>Bacteria</taxon>
        <taxon>Bacillati</taxon>
        <taxon>Bacillota</taxon>
        <taxon>Bacilli</taxon>
        <taxon>Lactobacillales</taxon>
        <taxon>Enterococcaceae</taxon>
        <taxon>Vagococcus</taxon>
    </lineage>
</organism>
<dbReference type="Proteomes" id="UP000288490">
    <property type="component" value="Unassembled WGS sequence"/>
</dbReference>
<comment type="caution">
    <text evidence="2">The sequence shown here is derived from an EMBL/GenBank/DDBJ whole genome shotgun (WGS) entry which is preliminary data.</text>
</comment>
<keyword evidence="1" id="KW-1133">Transmembrane helix</keyword>
<keyword evidence="3" id="KW-1185">Reference proteome</keyword>
<evidence type="ECO:0000256" key="1">
    <source>
        <dbReference type="SAM" id="Phobius"/>
    </source>
</evidence>